<feature type="compositionally biased region" description="Polar residues" evidence="4">
    <location>
        <begin position="364"/>
        <end position="394"/>
    </location>
</feature>
<keyword evidence="7" id="KW-1185">Reference proteome</keyword>
<feature type="region of interest" description="Disordered" evidence="4">
    <location>
        <begin position="238"/>
        <end position="269"/>
    </location>
</feature>
<dbReference type="GO" id="GO:0008013">
    <property type="term" value="F:beta-catenin binding"/>
    <property type="evidence" value="ECO:0007669"/>
    <property type="project" value="InterPro"/>
</dbReference>
<evidence type="ECO:0000256" key="3">
    <source>
        <dbReference type="ARBA" id="ARBA00023242"/>
    </source>
</evidence>
<dbReference type="Proteomes" id="UP001152320">
    <property type="component" value="Chromosome 1"/>
</dbReference>
<feature type="compositionally biased region" description="Polar residues" evidence="4">
    <location>
        <begin position="1041"/>
        <end position="1071"/>
    </location>
</feature>
<sequence>MRFHPVGFDEQNKRESYWCLSNLKLYQDWEKSPSPWDRDLWPWQNWEVVRHQLDNCQEKSNRKEQRRKLRSTSEGEEKEAELVQEPSRLKSWRKDIVNRDKEHLSKMSEELTKLAKLANNAAGDYKPDYKSNSTHNMSPQNFVKYHGGPVMGPVKEDKTVRVKSEMGPNYNNKLDNMKEETLNNASFNNLKTIDVKKESIVSDLKKEEIKKEENGGVFHENISGSNTDQLDVKSLPVSQHDKLRSSPNWSNKQTDSHTAMGRENNRIDGQPYPHMPMQYPQHYQGLNQGHHQSHVFSTLLANRAAQAVYTGQAKSIITFHQSLSASRKFLDPDQDIKVDPPSSTNQPPTNTPTPPQPTNERTDPNGTPSNPSNGSQPTAAQKNDLADNSNNLKGTNSSTENQSTTTNTNGTKEDVNTTDQTKSSAGPTTPQSNAGVEPSPARPPAASESAPPTKSIRGGGKKSGGKRKRSQSSQPLHPTMPPVGPNMAMQQGMPPSGPSFGPFPRGPYGPANGPYPPQSPQMPMRPGMPAQAGMGPSTTETENLDPSALWENPPSNKRQMLSTMAPSWSQQDFAIGDQAMPGSMGPQGPGMMPPRPEGMMGQKSFMSPNSQNPLEQFPVSMSGAPYDMANFPAGQPMDNLTPEQMRHREERLRTLKEMQKMLFPEEHQNASPSPGRMMSPHGTMPPQEIGPGMMSPSGGMMMPMGPSAMMGPNGPHPMMGGAMHPRMPHPPPEALRGMTPAEQQRFMMSQQAMPPPLPQDFDTMTPEQKAWVKLQQEFYVEKHRKMMEEQAKMQQSHMMDFPGRGPPMRFGPGPGHGPFPPGEVGQTMPPPPPYHASHSAASLLQRRASMSGSFSPGGGAPPGSFGPMSPHGMSTTQPQARLARSNSLPSAQMPMGPGGSMPMQGSLSPESSPIRTPFRASTPTPASLTGGSNASMNSGMNPGSASNMNTMSGGPMSAPAMTSSINSPGMSMNAQSCDNTPLNNTMVHTPGSMVVHSPHPNQPGTPVVDQSMQGGTPGNIRQGTPNPGTPTPAVSVAKQAMVTSGTQRCSPKPNMEQSNMTKSSDNPPSNGDTRKSGDIKLVNFPPSQLNRDKAPNFPPRGDDIQQYTSTFYQKTISKESQQGPNRMPQFGPSPISRSPMNQEIMGPQGGGNMIPSEANMMSQGMMNNSQSVMTQSNRMMTSQPNMMTSQPNMIASQPNMMTSQPNIITSQSNMMTSQSNMMSQPRTSQSRMMTSQSQPMISSPHLTSQSNMMTSQSNMMTSHANMMSQSNMMQSQPGMMTSQSNMMPSQSNIMPSPTGMMSSQAGMTSSAGMVPNSMMDSQSAMMNSDSQMMSPSARMMASQGRGPINSNGPMMSSPGMRMTNPQGMIGPDGMSGPGVTPTGGPMMSVPGRPSSTGMMSPHMTAMNNPDMVMPNAKSQGHLMQTGMGPGHPNPMDGMPGHMDMTQVGNHVPANMSSRFPNPKAAMMESGGIVEGGMPQVRGGMMADGVPMDQVMDHPMNRQMMPGMRQPQPTSPLSLLQTRFSPPLPPDGKGPTKTLQYFPPGSANAQGGVQGQGGNPHLNPTPNQASPAPSQGPKQIQMPFPMEMITSGPNSSPSLTQGFGPHRMQGMGMSARLMQSDMMYPHHHGEYPGGPRGPSPVAYMGGPRQGMPYGPMQHIGPSRMPGMSMGPGMPGGYMEPSFGPQPVPGMSGMAGPMGAGYNMPR</sequence>
<dbReference type="PANTHER" id="PTHR15185">
    <property type="entry name" value="BCL9"/>
    <property type="match status" value="1"/>
</dbReference>
<feature type="region of interest" description="Disordered" evidence="4">
    <location>
        <begin position="1218"/>
        <end position="1251"/>
    </location>
</feature>
<protein>
    <submittedName>
        <fullName evidence="6">B-cell CLL/lymphoma 9 protein</fullName>
    </submittedName>
</protein>
<feature type="compositionally biased region" description="Low complexity" evidence="4">
    <location>
        <begin position="492"/>
        <end position="512"/>
    </location>
</feature>
<evidence type="ECO:0000256" key="1">
    <source>
        <dbReference type="ARBA" id="ARBA00004123"/>
    </source>
</evidence>
<dbReference type="InterPro" id="IPR015668">
    <property type="entry name" value="Bcl-9/Bcl-9l"/>
</dbReference>
<dbReference type="OrthoDB" id="10072656at2759"/>
<feature type="compositionally biased region" description="Polar residues" evidence="4">
    <location>
        <begin position="872"/>
        <end position="888"/>
    </location>
</feature>
<accession>A0A9Q1CQR8</accession>
<feature type="compositionally biased region" description="Low complexity" evidence="4">
    <location>
        <begin position="1218"/>
        <end position="1238"/>
    </location>
</feature>
<dbReference type="GO" id="GO:0045944">
    <property type="term" value="P:positive regulation of transcription by RNA polymerase II"/>
    <property type="evidence" value="ECO:0007669"/>
    <property type="project" value="TreeGrafter"/>
</dbReference>
<evidence type="ECO:0000259" key="5">
    <source>
        <dbReference type="Pfam" id="PF11502"/>
    </source>
</evidence>
<feature type="compositionally biased region" description="Polar residues" evidence="4">
    <location>
        <begin position="1002"/>
        <end position="1026"/>
    </location>
</feature>
<evidence type="ECO:0000256" key="2">
    <source>
        <dbReference type="ARBA" id="ARBA00009200"/>
    </source>
</evidence>
<evidence type="ECO:0000313" key="6">
    <source>
        <dbReference type="EMBL" id="KAJ8049646.1"/>
    </source>
</evidence>
<feature type="compositionally biased region" description="Low complexity" evidence="4">
    <location>
        <begin position="444"/>
        <end position="456"/>
    </location>
</feature>
<feature type="compositionally biased region" description="Polar residues" evidence="4">
    <location>
        <begin position="1510"/>
        <end position="1523"/>
    </location>
</feature>
<dbReference type="Pfam" id="PF11502">
    <property type="entry name" value="BCL9"/>
    <property type="match status" value="1"/>
</dbReference>
<feature type="region of interest" description="Disordered" evidence="4">
    <location>
        <begin position="58"/>
        <end position="84"/>
    </location>
</feature>
<feature type="compositionally biased region" description="Basic residues" evidence="4">
    <location>
        <begin position="459"/>
        <end position="470"/>
    </location>
</feature>
<name>A0A9Q1CQR8_HOLLE</name>
<keyword evidence="3" id="KW-0539">Nucleus</keyword>
<gene>
    <name evidence="6" type="ORF">HOLleu_02483</name>
</gene>
<feature type="compositionally biased region" description="Low complexity" evidence="4">
    <location>
        <begin position="395"/>
        <end position="410"/>
    </location>
</feature>
<feature type="region of interest" description="Disordered" evidence="4">
    <location>
        <begin position="996"/>
        <end position="1101"/>
    </location>
</feature>
<reference evidence="6" key="1">
    <citation type="submission" date="2021-10" db="EMBL/GenBank/DDBJ databases">
        <title>Tropical sea cucumber genome reveals ecological adaptation and Cuvierian tubules defense mechanism.</title>
        <authorList>
            <person name="Chen T."/>
        </authorList>
    </citation>
    <scope>NUCLEOTIDE SEQUENCE</scope>
    <source>
        <strain evidence="6">Nanhai2018</strain>
        <tissue evidence="6">Muscle</tissue>
    </source>
</reference>
<evidence type="ECO:0000256" key="4">
    <source>
        <dbReference type="SAM" id="MobiDB-lite"/>
    </source>
</evidence>
<evidence type="ECO:0000313" key="7">
    <source>
        <dbReference type="Proteomes" id="UP001152320"/>
    </source>
</evidence>
<feature type="compositionally biased region" description="Low complexity" evidence="4">
    <location>
        <begin position="835"/>
        <end position="854"/>
    </location>
</feature>
<organism evidence="6 7">
    <name type="scientific">Holothuria leucospilota</name>
    <name type="common">Black long sea cucumber</name>
    <name type="synonym">Mertensiothuria leucospilota</name>
    <dbReference type="NCBI Taxonomy" id="206669"/>
    <lineage>
        <taxon>Eukaryota</taxon>
        <taxon>Metazoa</taxon>
        <taxon>Echinodermata</taxon>
        <taxon>Eleutherozoa</taxon>
        <taxon>Echinozoa</taxon>
        <taxon>Holothuroidea</taxon>
        <taxon>Aspidochirotacea</taxon>
        <taxon>Aspidochirotida</taxon>
        <taxon>Holothuriidae</taxon>
        <taxon>Holothuria</taxon>
    </lineage>
</organism>
<dbReference type="GO" id="GO:0060070">
    <property type="term" value="P:canonical Wnt signaling pathway"/>
    <property type="evidence" value="ECO:0007669"/>
    <property type="project" value="InterPro"/>
</dbReference>
<feature type="compositionally biased region" description="Polar residues" evidence="4">
    <location>
        <begin position="417"/>
        <end position="434"/>
    </location>
</feature>
<feature type="compositionally biased region" description="Low complexity" evidence="4">
    <location>
        <begin position="889"/>
        <end position="909"/>
    </location>
</feature>
<dbReference type="EMBL" id="JAIZAY010000001">
    <property type="protein sequence ID" value="KAJ8049646.1"/>
    <property type="molecule type" value="Genomic_DNA"/>
</dbReference>
<dbReference type="GO" id="GO:1990907">
    <property type="term" value="C:beta-catenin-TCF complex"/>
    <property type="evidence" value="ECO:0007669"/>
    <property type="project" value="TreeGrafter"/>
</dbReference>
<feature type="region of interest" description="Disordered" evidence="4">
    <location>
        <begin position="811"/>
        <end position="964"/>
    </location>
</feature>
<feature type="compositionally biased region" description="Polar residues" evidence="4">
    <location>
        <begin position="910"/>
        <end position="952"/>
    </location>
</feature>
<feature type="domain" description="B-cell lymphoma 9 beta-catenin binding" evidence="5">
    <location>
        <begin position="639"/>
        <end position="673"/>
    </location>
</feature>
<dbReference type="GO" id="GO:0003713">
    <property type="term" value="F:transcription coactivator activity"/>
    <property type="evidence" value="ECO:0007669"/>
    <property type="project" value="InterPro"/>
</dbReference>
<comment type="similarity">
    <text evidence="2">Belongs to the BCL9 family.</text>
</comment>
<comment type="caution">
    <text evidence="6">The sequence shown here is derived from an EMBL/GenBank/DDBJ whole genome shotgun (WGS) entry which is preliminary data.</text>
</comment>
<feature type="compositionally biased region" description="Polar residues" evidence="4">
    <location>
        <begin position="245"/>
        <end position="257"/>
    </location>
</feature>
<dbReference type="PANTHER" id="PTHR15185:SF6">
    <property type="entry name" value="B-CELL LYMPHOMA 9 BETA-CATENIN BINDING DOMAIN-CONTAINING PROTEIN"/>
    <property type="match status" value="1"/>
</dbReference>
<feature type="region of interest" description="Disordered" evidence="4">
    <location>
        <begin position="332"/>
        <end position="557"/>
    </location>
</feature>
<dbReference type="InterPro" id="IPR024670">
    <property type="entry name" value="BCL9_beta-catenin-bd_dom"/>
</dbReference>
<feature type="region of interest" description="Disordered" evidence="4">
    <location>
        <begin position="1504"/>
        <end position="1579"/>
    </location>
</feature>
<feature type="compositionally biased region" description="Polar residues" evidence="4">
    <location>
        <begin position="1561"/>
        <end position="1577"/>
    </location>
</feature>
<proteinExistence type="inferred from homology"/>
<comment type="subcellular location">
    <subcellularLocation>
        <location evidence="1">Nucleus</location>
    </subcellularLocation>
</comment>